<dbReference type="AlphaFoldDB" id="A0A7W5FUT9"/>
<accession>A0A7W5FUT9</accession>
<evidence type="ECO:0000313" key="3">
    <source>
        <dbReference type="Proteomes" id="UP000541535"/>
    </source>
</evidence>
<dbReference type="GO" id="GO:0000272">
    <property type="term" value="P:polysaccharide catabolic process"/>
    <property type="evidence" value="ECO:0007669"/>
    <property type="project" value="InterPro"/>
</dbReference>
<comment type="caution">
    <text evidence="2">The sequence shown here is derived from an EMBL/GenBank/DDBJ whole genome shotgun (WGS) entry which is preliminary data.</text>
</comment>
<dbReference type="InterPro" id="IPR018247">
    <property type="entry name" value="EF_Hand_1_Ca_BS"/>
</dbReference>
<evidence type="ECO:0008006" key="4">
    <source>
        <dbReference type="Google" id="ProtNLM"/>
    </source>
</evidence>
<dbReference type="PROSITE" id="PS00018">
    <property type="entry name" value="EF_HAND_1"/>
    <property type="match status" value="1"/>
</dbReference>
<proteinExistence type="predicted"/>
<dbReference type="Proteomes" id="UP000541535">
    <property type="component" value="Unassembled WGS sequence"/>
</dbReference>
<organism evidence="2 3">
    <name type="scientific">Pseudoduganella violacea</name>
    <dbReference type="NCBI Taxonomy" id="1715466"/>
    <lineage>
        <taxon>Bacteria</taxon>
        <taxon>Pseudomonadati</taxon>
        <taxon>Pseudomonadota</taxon>
        <taxon>Betaproteobacteria</taxon>
        <taxon>Burkholderiales</taxon>
        <taxon>Oxalobacteraceae</taxon>
        <taxon>Telluria group</taxon>
        <taxon>Pseudoduganella</taxon>
    </lineage>
</organism>
<feature type="chain" id="PRO_5031540634" description="Dockerin domain-containing protein" evidence="1">
    <location>
        <begin position="37"/>
        <end position="550"/>
    </location>
</feature>
<dbReference type="InterPro" id="IPR036439">
    <property type="entry name" value="Dockerin_dom_sf"/>
</dbReference>
<keyword evidence="1" id="KW-0732">Signal</keyword>
<dbReference type="Gene3D" id="1.10.1330.10">
    <property type="entry name" value="Dockerin domain"/>
    <property type="match status" value="1"/>
</dbReference>
<evidence type="ECO:0000256" key="1">
    <source>
        <dbReference type="SAM" id="SignalP"/>
    </source>
</evidence>
<dbReference type="NCBIfam" id="NF041940">
    <property type="entry name" value="choice_anch_X"/>
    <property type="match status" value="1"/>
</dbReference>
<dbReference type="PROSITE" id="PS51257">
    <property type="entry name" value="PROKAR_LIPOPROTEIN"/>
    <property type="match status" value="1"/>
</dbReference>
<protein>
    <recommendedName>
        <fullName evidence="4">Dockerin domain-containing protein</fullName>
    </recommendedName>
</protein>
<dbReference type="EMBL" id="JACHXD010000008">
    <property type="protein sequence ID" value="MBB3120124.1"/>
    <property type="molecule type" value="Genomic_DNA"/>
</dbReference>
<sequence>MKTFITLLSAARSALSRLWALLFLFALACGLSAAHAQSVPVAVNTPVTVTGNIAPGATSLDIPFNVGGADGLRFDLIVPVNGATLSLIDPNGKVAIGPQDSRLSFEPGSGRTPPLPGGVFTGAELANPADGVWILRVSFPAAPVKTVALGTVFARSRYQVGIAIERTTLLAGEDVGVGLLVLDNGQPIKALTPSIAIGSAAAQAALDNGQGADGLANDGVYSVDHTFAVAGTFDIVGKVTIPTAKGPIQRNASAQVKVVPPQLQSQGIDLLTQRGANNCVSGLQVNIGFNVLKAARYSTLVRLAASNGKYIDVRKAGSYQLGPVTVSASYSAADLKAKLGSDGPFRVSQIDTLELGADEFTLAFRKRDAGVFNVNLSDLCAGAIELQKQLSVTPVLQDGYIASFKLAFPVKVRSAGFYQISFKVVGPNGEDIALLNASRSLQAGDNLVEATLASDKFQTVDGPYQAISLVVVQGANSARLTNMGSTDSYSRWQFYPKKAGDLDGDGVVGPADVSLITQQRGAALKPGDRRDINRDGVIDLRDARALQQLR</sequence>
<dbReference type="SUPFAM" id="SSF63446">
    <property type="entry name" value="Type I dockerin domain"/>
    <property type="match status" value="1"/>
</dbReference>
<feature type="signal peptide" evidence="1">
    <location>
        <begin position="1"/>
        <end position="36"/>
    </location>
</feature>
<reference evidence="2 3" key="1">
    <citation type="submission" date="2020-08" db="EMBL/GenBank/DDBJ databases">
        <title>Genomic Encyclopedia of Type Strains, Phase III (KMG-III): the genomes of soil and plant-associated and newly described type strains.</title>
        <authorList>
            <person name="Whitman W."/>
        </authorList>
    </citation>
    <scope>NUCLEOTIDE SEQUENCE [LARGE SCALE GENOMIC DNA]</scope>
    <source>
        <strain evidence="2 3">CECT 8897</strain>
    </source>
</reference>
<keyword evidence="3" id="KW-1185">Reference proteome</keyword>
<gene>
    <name evidence="2" type="ORF">FHS03_003183</name>
</gene>
<evidence type="ECO:0000313" key="2">
    <source>
        <dbReference type="EMBL" id="MBB3120124.1"/>
    </source>
</evidence>
<dbReference type="RefSeq" id="WP_183441902.1">
    <property type="nucleotide sequence ID" value="NZ_JACHXD010000008.1"/>
</dbReference>
<name>A0A7W5FUT9_9BURK</name>